<reference evidence="2" key="1">
    <citation type="submission" date="2020-02" db="EMBL/GenBank/DDBJ databases">
        <authorList>
            <person name="Meier V. D."/>
        </authorList>
    </citation>
    <scope>NUCLEOTIDE SEQUENCE</scope>
    <source>
        <strain evidence="2">AVDCRST_MAG63</strain>
    </source>
</reference>
<evidence type="ECO:0000313" key="2">
    <source>
        <dbReference type="EMBL" id="CAA9266879.1"/>
    </source>
</evidence>
<accession>A0A6J4J4G7</accession>
<protein>
    <submittedName>
        <fullName evidence="2">Uncharacterized protein</fullName>
    </submittedName>
</protein>
<name>A0A6J4J4G7_9BACT</name>
<evidence type="ECO:0000256" key="1">
    <source>
        <dbReference type="SAM" id="MobiDB-lite"/>
    </source>
</evidence>
<gene>
    <name evidence="2" type="ORF">AVDCRST_MAG63-2721</name>
</gene>
<proteinExistence type="predicted"/>
<feature type="region of interest" description="Disordered" evidence="1">
    <location>
        <begin position="1"/>
        <end position="68"/>
    </location>
</feature>
<feature type="compositionally biased region" description="Basic and acidic residues" evidence="1">
    <location>
        <begin position="59"/>
        <end position="68"/>
    </location>
</feature>
<dbReference type="AlphaFoldDB" id="A0A6J4J4G7"/>
<sequence>MTDDTEAAGGEDLYGAGGADMDDDAATGADIASVGGEDLGVDNTDPGATDIGAGDASDTTDRLETSGD</sequence>
<organism evidence="2">
    <name type="scientific">uncultured Armatimonadetes bacterium</name>
    <dbReference type="NCBI Taxonomy" id="157466"/>
    <lineage>
        <taxon>Bacteria</taxon>
        <taxon>Bacillati</taxon>
        <taxon>Armatimonadota</taxon>
        <taxon>environmental samples</taxon>
    </lineage>
</organism>
<dbReference type="EMBL" id="CADCTO010000354">
    <property type="protein sequence ID" value="CAA9266879.1"/>
    <property type="molecule type" value="Genomic_DNA"/>
</dbReference>